<evidence type="ECO:0000256" key="1">
    <source>
        <dbReference type="SAM" id="Phobius"/>
    </source>
</evidence>
<evidence type="ECO:0000313" key="3">
    <source>
        <dbReference type="EMBL" id="VFU18260.1"/>
    </source>
</evidence>
<keyword evidence="1" id="KW-0472">Membrane</keyword>
<keyword evidence="1" id="KW-1133">Transmembrane helix</keyword>
<protein>
    <recommendedName>
        <fullName evidence="2">DUF2062 domain-containing protein</fullName>
    </recommendedName>
</protein>
<proteinExistence type="predicted"/>
<dbReference type="EMBL" id="CAADRM010000147">
    <property type="protein sequence ID" value="VFU18260.1"/>
    <property type="molecule type" value="Genomic_DNA"/>
</dbReference>
<dbReference type="InterPro" id="IPR018639">
    <property type="entry name" value="DUF2062"/>
</dbReference>
<organism evidence="3">
    <name type="scientific">anaerobic digester metagenome</name>
    <dbReference type="NCBI Taxonomy" id="1263854"/>
    <lineage>
        <taxon>unclassified sequences</taxon>
        <taxon>metagenomes</taxon>
        <taxon>ecological metagenomes</taxon>
    </lineage>
</organism>
<dbReference type="InterPro" id="IPR019935">
    <property type="entry name" value="CHP03546"/>
</dbReference>
<evidence type="ECO:0000259" key="2">
    <source>
        <dbReference type="Pfam" id="PF09835"/>
    </source>
</evidence>
<dbReference type="AlphaFoldDB" id="A0A485MBD6"/>
<name>A0A485MBD6_9ZZZZ</name>
<feature type="transmembrane region" description="Helical" evidence="1">
    <location>
        <begin position="111"/>
        <end position="130"/>
    </location>
</feature>
<feature type="transmembrane region" description="Helical" evidence="1">
    <location>
        <begin position="44"/>
        <end position="72"/>
    </location>
</feature>
<keyword evidence="1" id="KW-0812">Transmembrane</keyword>
<sequence>MLYTLAKVLNILNSEADPSQISLAVALSLIAGLTPLMSLHNLVVLLLVLVLRVNLSAFLLGLAVFSGLAYLFDPLFHAAGLSLLSAQSLEGLWTAMYNMPIFRIERFNNTIVMGSLVVSLVLFLPVFFLTRAGIVRYRQRFLAWMKKTRLAQAIWASTFYKIYSSLPGRN</sequence>
<dbReference type="Pfam" id="PF09835">
    <property type="entry name" value="DUF2062"/>
    <property type="match status" value="1"/>
</dbReference>
<gene>
    <name evidence="3" type="ORF">SCFA_80015</name>
</gene>
<accession>A0A485MBD6</accession>
<dbReference type="NCBIfam" id="TIGR03546">
    <property type="entry name" value="TIGR03546 family protein"/>
    <property type="match status" value="1"/>
</dbReference>
<reference evidence="3" key="1">
    <citation type="submission" date="2019-03" db="EMBL/GenBank/DDBJ databases">
        <authorList>
            <person name="Hao L."/>
        </authorList>
    </citation>
    <scope>NUCLEOTIDE SEQUENCE</scope>
</reference>
<feature type="domain" description="DUF2062" evidence="2">
    <location>
        <begin position="8"/>
        <end position="140"/>
    </location>
</feature>